<feature type="active site" description="Proton acceptor" evidence="6">
    <location>
        <position position="54"/>
    </location>
</feature>
<evidence type="ECO:0000313" key="9">
    <source>
        <dbReference type="EMBL" id="KNB74372.1"/>
    </source>
</evidence>
<dbReference type="Proteomes" id="UP000319578">
    <property type="component" value="Unassembled WGS sequence"/>
</dbReference>
<dbReference type="EMBL" id="LGIQ01000002">
    <property type="protein sequence ID" value="KNB74372.1"/>
    <property type="molecule type" value="Genomic_DNA"/>
</dbReference>
<keyword evidence="3 6" id="KW-0808">Transferase</keyword>
<dbReference type="Pfam" id="PF14487">
    <property type="entry name" value="DarT"/>
    <property type="match status" value="1"/>
</dbReference>
<dbReference type="SUPFAM" id="SSF109604">
    <property type="entry name" value="HD-domain/PDEase-like"/>
    <property type="match status" value="1"/>
</dbReference>
<feature type="binding site" evidence="6">
    <location>
        <begin position="14"/>
        <end position="16"/>
    </location>
    <ligand>
        <name>NAD(+)</name>
        <dbReference type="ChEBI" id="CHEBI:57540"/>
    </ligand>
</feature>
<evidence type="ECO:0000313" key="8">
    <source>
        <dbReference type="EMBL" id="GED68033.1"/>
    </source>
</evidence>
<dbReference type="EMBL" id="BJON01000006">
    <property type="protein sequence ID" value="GED68033.1"/>
    <property type="molecule type" value="Genomic_DNA"/>
</dbReference>
<reference evidence="8 11" key="3">
    <citation type="submission" date="2019-06" db="EMBL/GenBank/DDBJ databases">
        <title>Whole genome shotgun sequence of Brevibacillus reuszeri NBRC 15719.</title>
        <authorList>
            <person name="Hosoyama A."/>
            <person name="Uohara A."/>
            <person name="Ohji S."/>
            <person name="Ichikawa N."/>
        </authorList>
    </citation>
    <scope>NUCLEOTIDE SEQUENCE [LARGE SCALE GENOMIC DNA]</scope>
    <source>
        <strain evidence="8 11">NBRC 15719</strain>
    </source>
</reference>
<organism evidence="9 10">
    <name type="scientific">Brevibacillus reuszeri</name>
    <dbReference type="NCBI Taxonomy" id="54915"/>
    <lineage>
        <taxon>Bacteria</taxon>
        <taxon>Bacillati</taxon>
        <taxon>Bacillota</taxon>
        <taxon>Bacilli</taxon>
        <taxon>Bacillales</taxon>
        <taxon>Paenibacillaceae</taxon>
        <taxon>Brevibacillus</taxon>
    </lineage>
</organism>
<feature type="domain" description="DarT" evidence="7">
    <location>
        <begin position="10"/>
        <end position="210"/>
    </location>
</feature>
<dbReference type="OrthoDB" id="9813972at2"/>
<keyword evidence="11" id="KW-1185">Reference proteome</keyword>
<comment type="similarity">
    <text evidence="6">Belongs to the DarT ADP-ribosyltransferase family.</text>
</comment>
<comment type="catalytic activity">
    <reaction evidence="6">
        <text>a thymidine in DNA + NAD(+) = an N-(ADP-alpha-D-ribosyl)-thymidine in DNA + nicotinamide + H(+)</text>
        <dbReference type="Rhea" id="RHEA:71651"/>
        <dbReference type="Rhea" id="RHEA-COMP:13556"/>
        <dbReference type="Rhea" id="RHEA-COMP:18051"/>
        <dbReference type="ChEBI" id="CHEBI:15378"/>
        <dbReference type="ChEBI" id="CHEBI:17154"/>
        <dbReference type="ChEBI" id="CHEBI:57540"/>
        <dbReference type="ChEBI" id="CHEBI:137386"/>
        <dbReference type="ChEBI" id="CHEBI:191199"/>
    </reaction>
</comment>
<dbReference type="InterPro" id="IPR006674">
    <property type="entry name" value="HD_domain"/>
</dbReference>
<dbReference type="GO" id="GO:0016757">
    <property type="term" value="F:glycosyltransferase activity"/>
    <property type="evidence" value="ECO:0007669"/>
    <property type="project" value="UniProtKB-UniRule"/>
</dbReference>
<reference evidence="10" key="1">
    <citation type="submission" date="2015-07" db="EMBL/GenBank/DDBJ databases">
        <title>Genome sequencing project for genomic taxonomy and phylogenomics of Bacillus-like bacteria.</title>
        <authorList>
            <person name="Liu B."/>
            <person name="Wang J."/>
            <person name="Zhu Y."/>
            <person name="Liu G."/>
            <person name="Chen Q."/>
            <person name="Chen Z."/>
            <person name="Lan J."/>
            <person name="Che J."/>
            <person name="Ge C."/>
            <person name="Shi H."/>
            <person name="Pan Z."/>
            <person name="Liu X."/>
        </authorList>
    </citation>
    <scope>NUCLEOTIDE SEQUENCE [LARGE SCALE GENOMIC DNA]</scope>
    <source>
        <strain evidence="10">DSM 9887</strain>
    </source>
</reference>
<dbReference type="GO" id="GO:0003677">
    <property type="term" value="F:DNA binding"/>
    <property type="evidence" value="ECO:0007669"/>
    <property type="project" value="UniProtKB-UniRule"/>
</dbReference>
<keyword evidence="5 6" id="KW-0238">DNA-binding</keyword>
<dbReference type="PROSITE" id="PS52018">
    <property type="entry name" value="DART"/>
    <property type="match status" value="1"/>
</dbReference>
<evidence type="ECO:0000256" key="3">
    <source>
        <dbReference type="ARBA" id="ARBA00022679"/>
    </source>
</evidence>
<evidence type="ECO:0000256" key="1">
    <source>
        <dbReference type="ARBA" id="ARBA00022649"/>
    </source>
</evidence>
<dbReference type="CDD" id="cd00077">
    <property type="entry name" value="HDc"/>
    <property type="match status" value="1"/>
</dbReference>
<dbReference type="RefSeq" id="WP_049736611.1">
    <property type="nucleotide sequence ID" value="NZ_BJON01000006.1"/>
</dbReference>
<feature type="active site" evidence="6">
    <location>
        <position position="160"/>
    </location>
</feature>
<reference evidence="9" key="2">
    <citation type="submission" date="2015-07" db="EMBL/GenBank/DDBJ databases">
        <title>MeaNS - Measles Nucleotide Surveillance Program.</title>
        <authorList>
            <person name="Tran T."/>
            <person name="Druce J."/>
        </authorList>
    </citation>
    <scope>NUCLEOTIDE SEQUENCE</scope>
    <source>
        <strain evidence="9">DSM 9887</strain>
    </source>
</reference>
<keyword evidence="2 6" id="KW-0328">Glycosyltransferase</keyword>
<dbReference type="STRING" id="54915.ADS79_01325"/>
<comment type="caution">
    <text evidence="6">Lacks conserved residue(s) required for the propagation of feature annotation.</text>
</comment>
<keyword evidence="4 6" id="KW-0548">Nucleotidyltransferase</keyword>
<feature type="binding site" evidence="6">
    <location>
        <position position="54"/>
    </location>
    <ligand>
        <name>NAD(+)</name>
        <dbReference type="ChEBI" id="CHEBI:57540"/>
    </ligand>
</feature>
<evidence type="ECO:0000256" key="6">
    <source>
        <dbReference type="PROSITE-ProRule" id="PRU01362"/>
    </source>
</evidence>
<dbReference type="AlphaFoldDB" id="A0A0K9Z0H8"/>
<dbReference type="PATRIC" id="fig|54915.3.peg.5411"/>
<comment type="caution">
    <text evidence="9">The sequence shown here is derived from an EMBL/GenBank/DDBJ whole genome shotgun (WGS) entry which is preliminary data.</text>
</comment>
<protein>
    <recommendedName>
        <fullName evidence="7">DarT domain-containing protein</fullName>
    </recommendedName>
</protein>
<evidence type="ECO:0000313" key="11">
    <source>
        <dbReference type="Proteomes" id="UP000319578"/>
    </source>
</evidence>
<dbReference type="InterPro" id="IPR003607">
    <property type="entry name" value="HD/PDEase_dom"/>
</dbReference>
<dbReference type="InterPro" id="IPR029494">
    <property type="entry name" value="DarT"/>
</dbReference>
<dbReference type="GO" id="GO:0016779">
    <property type="term" value="F:nucleotidyltransferase activity"/>
    <property type="evidence" value="ECO:0007669"/>
    <property type="project" value="UniProtKB-UniRule"/>
</dbReference>
<evidence type="ECO:0000259" key="7">
    <source>
        <dbReference type="PROSITE" id="PS52018"/>
    </source>
</evidence>
<proteinExistence type="inferred from homology"/>
<dbReference type="Gene3D" id="1.10.3210.10">
    <property type="entry name" value="Hypothetical protein af1432"/>
    <property type="match status" value="1"/>
</dbReference>
<dbReference type="Pfam" id="PF01966">
    <property type="entry name" value="HD"/>
    <property type="match status" value="1"/>
</dbReference>
<evidence type="ECO:0000256" key="4">
    <source>
        <dbReference type="ARBA" id="ARBA00022695"/>
    </source>
</evidence>
<dbReference type="Proteomes" id="UP000036834">
    <property type="component" value="Unassembled WGS sequence"/>
</dbReference>
<sequence length="449" mass="52161">MEIPKKYRGRYFYHFTHIKNIESIVKNGLLSTNEKCAKGIDHMNLANESIQLRRSQMEVPCEPFGTIHDYVPFYFAARNPMLLGVLNRKNIDQPLVVFIAVSIDKLLESNVVFTDASANTVIPPNFYQDPEDLDELNWGLIDSNKWQRGTDDELHSRMAEVLVCRKVPIDWIESYIVFNKICRDEIFKIYKENGLEKPKVSYEPFNGKHFYYTKYFMKNRENETLITGPLFLENSYREAIKTIMDQRSEEEYENCAFEDIDDALHKIQDDFCVIKELEGIFKLETDNKVHKQTVSDHTLQVVENLDENEYYNNLSDKDKKIVKLSAYLHDIGKGPKSKWKDGIQAAYPDHPADSVPMITRILSEEFTSLSKYEIKTICLLVIYHDLIGDILGNGRSEKELLNLKLKDNKLDMLIALSLADISAINPFWAFSVGNKLDSWVKRIRKEISL</sequence>
<evidence type="ECO:0000256" key="2">
    <source>
        <dbReference type="ARBA" id="ARBA00022676"/>
    </source>
</evidence>
<name>A0A0K9Z0H8_9BACL</name>
<accession>A0A0K9Z0H8</accession>
<evidence type="ECO:0000256" key="5">
    <source>
        <dbReference type="ARBA" id="ARBA00023125"/>
    </source>
</evidence>
<gene>
    <name evidence="9" type="ORF">ADS79_01325</name>
    <name evidence="8" type="ORF">BRE01_17350</name>
</gene>
<evidence type="ECO:0000313" key="10">
    <source>
        <dbReference type="Proteomes" id="UP000036834"/>
    </source>
</evidence>
<keyword evidence="1 6" id="KW-1277">Toxin-antitoxin system</keyword>